<evidence type="ECO:0000259" key="8">
    <source>
        <dbReference type="PROSITE" id="PS50164"/>
    </source>
</evidence>
<dbReference type="InterPro" id="IPR000305">
    <property type="entry name" value="GIY-YIG_endonuc"/>
</dbReference>
<dbReference type="SUPFAM" id="SSF82771">
    <property type="entry name" value="GIY-YIG endonuclease"/>
    <property type="match status" value="1"/>
</dbReference>
<feature type="domain" description="UVR" evidence="7">
    <location>
        <begin position="205"/>
        <end position="240"/>
    </location>
</feature>
<evidence type="ECO:0000256" key="2">
    <source>
        <dbReference type="ARBA" id="ARBA00022763"/>
    </source>
</evidence>
<comment type="subcellular location">
    <subcellularLocation>
        <location evidence="6">Cytoplasm</location>
    </subcellularLocation>
</comment>
<dbReference type="GO" id="GO:0009380">
    <property type="term" value="C:excinuclease repair complex"/>
    <property type="evidence" value="ECO:0007669"/>
    <property type="project" value="InterPro"/>
</dbReference>
<dbReference type="CDD" id="cd10434">
    <property type="entry name" value="GIY-YIG_UvrC_Cho"/>
    <property type="match status" value="1"/>
</dbReference>
<dbReference type="SUPFAM" id="SSF46600">
    <property type="entry name" value="C-terminal UvrC-binding domain of UvrB"/>
    <property type="match status" value="1"/>
</dbReference>
<dbReference type="NCBIfam" id="NF001824">
    <property type="entry name" value="PRK00558.1-5"/>
    <property type="match status" value="1"/>
</dbReference>
<evidence type="ECO:0000313" key="10">
    <source>
        <dbReference type="EMBL" id="OJH49060.1"/>
    </source>
</evidence>
<comment type="function">
    <text evidence="6">The UvrABC repair system catalyzes the recognition and processing of DNA lesions. UvrC both incises the 5' and 3' sides of the lesion. The N-terminal half is responsible for the 3' incision and the C-terminal half is responsible for the 5' incision.</text>
</comment>
<dbReference type="PANTHER" id="PTHR30562">
    <property type="entry name" value="UVRC/OXIDOREDUCTASE"/>
    <property type="match status" value="1"/>
</dbReference>
<reference evidence="14" key="3">
    <citation type="submission" date="2017-04" db="EMBL/GenBank/DDBJ databases">
        <authorList>
            <person name="Varghese N."/>
            <person name="Submissions S."/>
        </authorList>
    </citation>
    <scope>NUCLEOTIDE SEQUENCE [LARGE SCALE GENOMIC DNA]</scope>
    <source>
        <strain evidence="14">FDF-1</strain>
    </source>
</reference>
<dbReference type="AlphaFoldDB" id="A0A1L9C3F6"/>
<keyword evidence="1 6" id="KW-0963">Cytoplasm</keyword>
<reference evidence="11 15" key="4">
    <citation type="submission" date="2018-10" db="EMBL/GenBank/DDBJ databases">
        <title>Cultivation of a novel Methanohalophilus strain from Kebrit Deep of the Red Sea and a genomic comparison of members of the genus Methanohalophilus.</title>
        <authorList>
            <person name="Guan Y."/>
            <person name="Ngugi D.K."/>
            <person name="Stingl U."/>
        </authorList>
    </citation>
    <scope>NUCLEOTIDE SEQUENCE [LARGE SCALE GENOMIC DNA]</scope>
    <source>
        <strain evidence="11 15">DSM 7471</strain>
    </source>
</reference>
<evidence type="ECO:0000256" key="5">
    <source>
        <dbReference type="ARBA" id="ARBA00023204"/>
    </source>
</evidence>
<dbReference type="GO" id="GO:0005737">
    <property type="term" value="C:cytoplasm"/>
    <property type="evidence" value="ECO:0007669"/>
    <property type="project" value="UniProtKB-SubCell"/>
</dbReference>
<evidence type="ECO:0000256" key="6">
    <source>
        <dbReference type="HAMAP-Rule" id="MF_00203"/>
    </source>
</evidence>
<dbReference type="InterPro" id="IPR010994">
    <property type="entry name" value="RuvA_2-like"/>
</dbReference>
<keyword evidence="2 6" id="KW-0227">DNA damage</keyword>
<dbReference type="InterPro" id="IPR047296">
    <property type="entry name" value="GIY-YIG_UvrC_Cho"/>
</dbReference>
<dbReference type="GO" id="GO:0006289">
    <property type="term" value="P:nucleotide-excision repair"/>
    <property type="evidence" value="ECO:0007669"/>
    <property type="project" value="UniProtKB-UniRule"/>
</dbReference>
<reference evidence="12" key="2">
    <citation type="submission" date="2017-04" db="EMBL/GenBank/DDBJ databases">
        <authorList>
            <person name="Afonso C.L."/>
            <person name="Miller P.J."/>
            <person name="Scott M.A."/>
            <person name="Spackman E."/>
            <person name="Goraichik I."/>
            <person name="Dimitrov K.M."/>
            <person name="Suarez D.L."/>
            <person name="Swayne D.E."/>
        </authorList>
    </citation>
    <scope>NUCLEOTIDE SEQUENCE [LARGE SCALE GENOMIC DNA]</scope>
    <source>
        <strain evidence="12">FDF-1</strain>
    </source>
</reference>
<dbReference type="InterPro" id="IPR003583">
    <property type="entry name" value="Hlx-hairpin-Hlx_DNA-bd_motif"/>
</dbReference>
<dbReference type="RefSeq" id="WP_072360681.1">
    <property type="nucleotide sequence ID" value="NZ_FXBN01000002.1"/>
</dbReference>
<dbReference type="Proteomes" id="UP000185713">
    <property type="component" value="Unassembled WGS sequence"/>
</dbReference>
<evidence type="ECO:0000313" key="11">
    <source>
        <dbReference type="EMBL" id="RNI10202.1"/>
    </source>
</evidence>
<dbReference type="Gene3D" id="3.30.420.340">
    <property type="entry name" value="UvrC, RNAse H endonuclease domain"/>
    <property type="match status" value="1"/>
</dbReference>
<dbReference type="FunFam" id="3.40.1440.10:FF:000001">
    <property type="entry name" value="UvrABC system protein C"/>
    <property type="match status" value="1"/>
</dbReference>
<dbReference type="GO" id="GO:0003677">
    <property type="term" value="F:DNA binding"/>
    <property type="evidence" value="ECO:0007669"/>
    <property type="project" value="UniProtKB-UniRule"/>
</dbReference>
<keyword evidence="3 6" id="KW-0228">DNA excision</keyword>
<dbReference type="SMART" id="SM00278">
    <property type="entry name" value="HhH1"/>
    <property type="match status" value="2"/>
</dbReference>
<dbReference type="PROSITE" id="PS50165">
    <property type="entry name" value="UVRC"/>
    <property type="match status" value="1"/>
</dbReference>
<keyword evidence="4 6" id="KW-0267">Excision nuclease</keyword>
<dbReference type="Gene3D" id="3.40.1440.10">
    <property type="entry name" value="GIY-YIG endonuclease"/>
    <property type="match status" value="1"/>
</dbReference>
<dbReference type="PROSITE" id="PS50151">
    <property type="entry name" value="UVR"/>
    <property type="match status" value="1"/>
</dbReference>
<keyword evidence="6" id="KW-0742">SOS response</keyword>
<dbReference type="Pfam" id="PF14520">
    <property type="entry name" value="HHH_5"/>
    <property type="match status" value="1"/>
</dbReference>
<protein>
    <recommendedName>
        <fullName evidence="6">UvrABC system protein C</fullName>
        <shortName evidence="6">Protein UvrC</shortName>
    </recommendedName>
    <alternativeName>
        <fullName evidence="6">Excinuclease ABC subunit C</fullName>
    </alternativeName>
</protein>
<dbReference type="Pfam" id="PF22920">
    <property type="entry name" value="UvrC_RNaseH"/>
    <property type="match status" value="1"/>
</dbReference>
<dbReference type="Pfam" id="PF01541">
    <property type="entry name" value="GIY-YIG"/>
    <property type="match status" value="1"/>
</dbReference>
<sequence>MSENIVQGHPDISDFPHLPGVYLMKDANDTIIYIGKARDLKKRVSQYFQADKNKSPKTKVLVSKIRDIEYIVTSTEVEALILEANLIKKNRPRYNISLKDDKRYPYVKVTINSRYPRIYLVRRRLMDDAVYFGPYTSVKPVRTTLDLISQIFKIRRCHGNPAQKKRPCLNYHINRCMGPCTGDVDAEEYRDNVKAAVKYLRGDTGDLLGKLRQQMQEYAEKQRYEAASVIRDQIEGLKELAKQQRTTAGIDDRDVIGLHVDEKDIYVQLFYVRSGSMVGRADFELNRGKSTSSEIIAEFIKQYYQDSPVPPEIVVPEMPPEEKVILKWLSEKAGRKVTLNIPRIGEKKKLLDMAMKNATMARERSNTEKAKKEGTLKGLEMLQEKLGLGTLPRHIEGFDISNISGTDPVASMVVFKNGTPSKADYRHYNIKSVEGIDDFAMMAESVDRRYSRMKEDKQAVPDLILIDGGEGQVNAASRELQKMQMNIPIIGLAKKFEHIIFPDTHPRKLLILPKKSPALKILMQVRDEAHRFAVASHRKRRSARLSHSELDGIEGIGEKKKKELLQHFGSVEKIRQVEEKEIAEIEGIGKALARRIAEKLREQK</sequence>
<evidence type="ECO:0000256" key="3">
    <source>
        <dbReference type="ARBA" id="ARBA00022769"/>
    </source>
</evidence>
<feature type="domain" description="GIY-YIG" evidence="8">
    <location>
        <begin position="17"/>
        <end position="96"/>
    </location>
</feature>
<dbReference type="EMBL" id="JWTK01000004">
    <property type="protein sequence ID" value="OJH49060.1"/>
    <property type="molecule type" value="Genomic_DNA"/>
</dbReference>
<dbReference type="EMBL" id="RJJH01000012">
    <property type="protein sequence ID" value="RNI10202.1"/>
    <property type="molecule type" value="Genomic_DNA"/>
</dbReference>
<dbReference type="STRING" id="523843.SAMN06264941_1322"/>
<dbReference type="HAMAP" id="MF_00203">
    <property type="entry name" value="UvrC"/>
    <property type="match status" value="1"/>
</dbReference>
<dbReference type="GO" id="GO:0009432">
    <property type="term" value="P:SOS response"/>
    <property type="evidence" value="ECO:0007669"/>
    <property type="project" value="UniProtKB-UniRule"/>
</dbReference>
<dbReference type="OrthoDB" id="121419at2157"/>
<evidence type="ECO:0000313" key="14">
    <source>
        <dbReference type="Proteomes" id="UP000193969"/>
    </source>
</evidence>
<dbReference type="Proteomes" id="UP000278252">
    <property type="component" value="Unassembled WGS sequence"/>
</dbReference>
<accession>A0A1L9C3F6</accession>
<keyword evidence="14" id="KW-1185">Reference proteome</keyword>
<dbReference type="InterPro" id="IPR050066">
    <property type="entry name" value="UvrABC_protein_C"/>
</dbReference>
<dbReference type="Pfam" id="PF08459">
    <property type="entry name" value="UvrC_RNaseH_dom"/>
    <property type="match status" value="1"/>
</dbReference>
<dbReference type="SUPFAM" id="SSF47781">
    <property type="entry name" value="RuvA domain 2-like"/>
    <property type="match status" value="1"/>
</dbReference>
<dbReference type="InterPro" id="IPR036876">
    <property type="entry name" value="UVR_dom_sf"/>
</dbReference>
<evidence type="ECO:0000313" key="15">
    <source>
        <dbReference type="Proteomes" id="UP000278252"/>
    </source>
</evidence>
<dbReference type="Gene3D" id="1.10.150.20">
    <property type="entry name" value="5' to 3' exonuclease, C-terminal subdomain"/>
    <property type="match status" value="1"/>
</dbReference>
<dbReference type="InterPro" id="IPR001162">
    <property type="entry name" value="UvrC_RNase_H_dom"/>
</dbReference>
<comment type="similarity">
    <text evidence="6">Belongs to the UvrC family.</text>
</comment>
<dbReference type="Gene3D" id="4.10.860.10">
    <property type="entry name" value="UVR domain"/>
    <property type="match status" value="1"/>
</dbReference>
<dbReference type="InterPro" id="IPR001943">
    <property type="entry name" value="UVR_dom"/>
</dbReference>
<gene>
    <name evidence="6 11" type="primary">uvrC</name>
    <name evidence="11" type="ORF">EFE41_07340</name>
    <name evidence="10" type="ORF">MPF_1562</name>
    <name evidence="12" type="ORF">SAMN06264941_1322</name>
</gene>
<keyword evidence="5 6" id="KW-0234">DNA repair</keyword>
<dbReference type="EMBL" id="FXBN01000002">
    <property type="protein sequence ID" value="SMH38996.1"/>
    <property type="molecule type" value="Genomic_DNA"/>
</dbReference>
<dbReference type="NCBIfam" id="TIGR00194">
    <property type="entry name" value="uvrC"/>
    <property type="match status" value="1"/>
</dbReference>
<dbReference type="SMART" id="SM00465">
    <property type="entry name" value="GIYc"/>
    <property type="match status" value="1"/>
</dbReference>
<evidence type="ECO:0000256" key="1">
    <source>
        <dbReference type="ARBA" id="ARBA00022490"/>
    </source>
</evidence>
<evidence type="ECO:0000313" key="12">
    <source>
        <dbReference type="EMBL" id="SMH38996.1"/>
    </source>
</evidence>
<proteinExistence type="inferred from homology"/>
<dbReference type="InterPro" id="IPR038476">
    <property type="entry name" value="UvrC_RNase_H_dom_sf"/>
</dbReference>
<dbReference type="PANTHER" id="PTHR30562:SF1">
    <property type="entry name" value="UVRABC SYSTEM PROTEIN C"/>
    <property type="match status" value="1"/>
</dbReference>
<organism evidence="10 13">
    <name type="scientific">Methanohalophilus portucalensis FDF-1</name>
    <dbReference type="NCBI Taxonomy" id="523843"/>
    <lineage>
        <taxon>Archaea</taxon>
        <taxon>Methanobacteriati</taxon>
        <taxon>Methanobacteriota</taxon>
        <taxon>Stenosarchaea group</taxon>
        <taxon>Methanomicrobia</taxon>
        <taxon>Methanosarcinales</taxon>
        <taxon>Methanosarcinaceae</taxon>
        <taxon>Methanohalophilus</taxon>
    </lineage>
</organism>
<dbReference type="Pfam" id="PF02151">
    <property type="entry name" value="UVR"/>
    <property type="match status" value="1"/>
</dbReference>
<dbReference type="Proteomes" id="UP000193969">
    <property type="component" value="Unassembled WGS sequence"/>
</dbReference>
<feature type="domain" description="UvrC family homology region profile" evidence="9">
    <location>
        <begin position="255"/>
        <end position="476"/>
    </location>
</feature>
<dbReference type="InterPro" id="IPR004791">
    <property type="entry name" value="UvrC"/>
</dbReference>
<dbReference type="PROSITE" id="PS50164">
    <property type="entry name" value="GIY_YIG"/>
    <property type="match status" value="1"/>
</dbReference>
<dbReference type="GO" id="GO:0009381">
    <property type="term" value="F:excinuclease ABC activity"/>
    <property type="evidence" value="ECO:0007669"/>
    <property type="project" value="UniProtKB-UniRule"/>
</dbReference>
<name>A0A1L9C3F6_9EURY</name>
<evidence type="ECO:0000313" key="13">
    <source>
        <dbReference type="Proteomes" id="UP000185713"/>
    </source>
</evidence>
<evidence type="ECO:0000256" key="4">
    <source>
        <dbReference type="ARBA" id="ARBA00022881"/>
    </source>
</evidence>
<reference evidence="10 13" key="1">
    <citation type="submission" date="2014-12" db="EMBL/GenBank/DDBJ databases">
        <title>The genome sequence of Methanohalophilus portucalensis strain FDF1.</title>
        <authorList>
            <person name="Lai M.-C."/>
            <person name="Lai S.-J."/>
        </authorList>
    </citation>
    <scope>NUCLEOTIDE SEQUENCE [LARGE SCALE GENOMIC DNA]</scope>
    <source>
        <strain evidence="10 13">FDF-1</strain>
    </source>
</reference>
<dbReference type="InterPro" id="IPR035901">
    <property type="entry name" value="GIY-YIG_endonuc_sf"/>
</dbReference>
<evidence type="ECO:0000259" key="7">
    <source>
        <dbReference type="PROSITE" id="PS50151"/>
    </source>
</evidence>
<comment type="subunit">
    <text evidence="6">Interacts with UvrB in an incision complex.</text>
</comment>
<evidence type="ECO:0000259" key="9">
    <source>
        <dbReference type="PROSITE" id="PS50165"/>
    </source>
</evidence>